<dbReference type="Pfam" id="PF00534">
    <property type="entry name" value="Glycos_transf_1"/>
    <property type="match status" value="1"/>
</dbReference>
<evidence type="ECO:0000259" key="3">
    <source>
        <dbReference type="Pfam" id="PF00534"/>
    </source>
</evidence>
<reference evidence="4 5" key="1">
    <citation type="journal article" date="2018" name="Gigascience">
        <title>Genomes of trombidid mites reveal novel predicted allergens and laterally-transferred genes associated with secondary metabolism.</title>
        <authorList>
            <person name="Dong X."/>
            <person name="Chaisiri K."/>
            <person name="Xia D."/>
            <person name="Armstrong S.D."/>
            <person name="Fang Y."/>
            <person name="Donnelly M.J."/>
            <person name="Kadowaki T."/>
            <person name="McGarry J.W."/>
            <person name="Darby A.C."/>
            <person name="Makepeace B.L."/>
        </authorList>
    </citation>
    <scope>NUCLEOTIDE SEQUENCE [LARGE SCALE GENOMIC DNA]</scope>
    <source>
        <strain evidence="4">UoL-WK</strain>
    </source>
</reference>
<dbReference type="OrthoDB" id="5985417at2759"/>
<evidence type="ECO:0000256" key="1">
    <source>
        <dbReference type="ARBA" id="ARBA00022676"/>
    </source>
</evidence>
<evidence type="ECO:0000313" key="4">
    <source>
        <dbReference type="EMBL" id="RWS12425.1"/>
    </source>
</evidence>
<keyword evidence="4" id="KW-0378">Hydrolase</keyword>
<dbReference type="GO" id="GO:0016757">
    <property type="term" value="F:glycosyltransferase activity"/>
    <property type="evidence" value="ECO:0007669"/>
    <property type="project" value="UniProtKB-KW"/>
</dbReference>
<comment type="caution">
    <text evidence="4">The sequence shown here is derived from an EMBL/GenBank/DDBJ whole genome shotgun (WGS) entry which is preliminary data.</text>
</comment>
<protein>
    <submittedName>
        <fullName evidence="4">Glycoside hydrolase-like protein</fullName>
    </submittedName>
</protein>
<dbReference type="STRING" id="1965070.A0A443RAX2"/>
<keyword evidence="1" id="KW-0328">Glycosyltransferase</keyword>
<evidence type="ECO:0000256" key="2">
    <source>
        <dbReference type="ARBA" id="ARBA00022679"/>
    </source>
</evidence>
<sequence length="168" mass="18287">MSRFVDSGKMKLIIGGGYTPGQSDGFEFERIKKIVNELGLSDITLFPGQLGLDNLHLYYAAADVCVVPSHYEPFGLVAIEAMASGTPVIASDVGGLQFTVVHEVTGLRVPPKDTVGFANAIDSILADSKWRNELGQSAAKRIRNMFKWEGVANKLSKLYTRVSNESIH</sequence>
<dbReference type="GO" id="GO:0016787">
    <property type="term" value="F:hydrolase activity"/>
    <property type="evidence" value="ECO:0007669"/>
    <property type="project" value="UniProtKB-KW"/>
</dbReference>
<proteinExistence type="predicted"/>
<evidence type="ECO:0000313" key="5">
    <source>
        <dbReference type="Proteomes" id="UP000285301"/>
    </source>
</evidence>
<keyword evidence="2" id="KW-0808">Transferase</keyword>
<name>A0A443RAX2_9ACAR</name>
<dbReference type="InterPro" id="IPR001296">
    <property type="entry name" value="Glyco_trans_1"/>
</dbReference>
<organism evidence="4 5">
    <name type="scientific">Dinothrombium tinctorium</name>
    <dbReference type="NCBI Taxonomy" id="1965070"/>
    <lineage>
        <taxon>Eukaryota</taxon>
        <taxon>Metazoa</taxon>
        <taxon>Ecdysozoa</taxon>
        <taxon>Arthropoda</taxon>
        <taxon>Chelicerata</taxon>
        <taxon>Arachnida</taxon>
        <taxon>Acari</taxon>
        <taxon>Acariformes</taxon>
        <taxon>Trombidiformes</taxon>
        <taxon>Prostigmata</taxon>
        <taxon>Anystina</taxon>
        <taxon>Parasitengona</taxon>
        <taxon>Trombidioidea</taxon>
        <taxon>Trombidiidae</taxon>
        <taxon>Dinothrombium</taxon>
    </lineage>
</organism>
<accession>A0A443RAX2</accession>
<dbReference type="AlphaFoldDB" id="A0A443RAX2"/>
<dbReference type="Proteomes" id="UP000285301">
    <property type="component" value="Unassembled WGS sequence"/>
</dbReference>
<dbReference type="SUPFAM" id="SSF53756">
    <property type="entry name" value="UDP-Glycosyltransferase/glycogen phosphorylase"/>
    <property type="match status" value="1"/>
</dbReference>
<dbReference type="Gene3D" id="3.40.50.2000">
    <property type="entry name" value="Glycogen Phosphorylase B"/>
    <property type="match status" value="2"/>
</dbReference>
<dbReference type="EMBL" id="NCKU01001326">
    <property type="protein sequence ID" value="RWS12425.1"/>
    <property type="molecule type" value="Genomic_DNA"/>
</dbReference>
<dbReference type="PANTHER" id="PTHR12526:SF510">
    <property type="entry name" value="D-INOSITOL 3-PHOSPHATE GLYCOSYLTRANSFERASE"/>
    <property type="match status" value="1"/>
</dbReference>
<feature type="domain" description="Glycosyl transferase family 1" evidence="3">
    <location>
        <begin position="9"/>
        <end position="141"/>
    </location>
</feature>
<keyword evidence="5" id="KW-1185">Reference proteome</keyword>
<dbReference type="PANTHER" id="PTHR12526">
    <property type="entry name" value="GLYCOSYLTRANSFERASE"/>
    <property type="match status" value="1"/>
</dbReference>
<gene>
    <name evidence="4" type="ORF">B4U79_05499</name>
</gene>